<dbReference type="EMBL" id="JAHOPB010000001">
    <property type="protein sequence ID" value="MBU8873028.1"/>
    <property type="molecule type" value="Genomic_DNA"/>
</dbReference>
<comment type="caution">
    <text evidence="5">The sequence shown here is derived from an EMBL/GenBank/DDBJ whole genome shotgun (WGS) entry which is preliminary data.</text>
</comment>
<evidence type="ECO:0000313" key="5">
    <source>
        <dbReference type="EMBL" id="MBU8873028.1"/>
    </source>
</evidence>
<gene>
    <name evidence="5" type="ORF">KQ910_04605</name>
</gene>
<keyword evidence="6" id="KW-1185">Reference proteome</keyword>
<dbReference type="InterPro" id="IPR037424">
    <property type="entry name" value="NocR_PBP2"/>
</dbReference>
<proteinExistence type="predicted"/>
<dbReference type="PANTHER" id="PTHR30427:SF1">
    <property type="entry name" value="TRANSCRIPTIONAL ACTIVATOR PROTEIN LYSR"/>
    <property type="match status" value="1"/>
</dbReference>
<evidence type="ECO:0000256" key="2">
    <source>
        <dbReference type="ARBA" id="ARBA00023125"/>
    </source>
</evidence>
<organism evidence="5 6">
    <name type="scientific">Reyranella humidisoli</name>
    <dbReference type="NCBI Taxonomy" id="2849149"/>
    <lineage>
        <taxon>Bacteria</taxon>
        <taxon>Pseudomonadati</taxon>
        <taxon>Pseudomonadota</taxon>
        <taxon>Alphaproteobacteria</taxon>
        <taxon>Hyphomicrobiales</taxon>
        <taxon>Reyranellaceae</taxon>
        <taxon>Reyranella</taxon>
    </lineage>
</organism>
<dbReference type="CDD" id="cd08415">
    <property type="entry name" value="PBP2_LysR_opines_like"/>
    <property type="match status" value="1"/>
</dbReference>
<dbReference type="RefSeq" id="WP_216957296.1">
    <property type="nucleotide sequence ID" value="NZ_JAHOPB010000001.1"/>
</dbReference>
<evidence type="ECO:0000256" key="1">
    <source>
        <dbReference type="ARBA" id="ARBA00023015"/>
    </source>
</evidence>
<evidence type="ECO:0000256" key="3">
    <source>
        <dbReference type="ARBA" id="ARBA00023163"/>
    </source>
</evidence>
<reference evidence="5 6" key="1">
    <citation type="submission" date="2021-06" db="EMBL/GenBank/DDBJ databases">
        <authorList>
            <person name="Lee D.H."/>
        </authorList>
    </citation>
    <scope>NUCLEOTIDE SEQUENCE [LARGE SCALE GENOMIC DNA]</scope>
    <source>
        <strain evidence="5 6">MMS21-HV4-11</strain>
    </source>
</reference>
<dbReference type="Pfam" id="PF03466">
    <property type="entry name" value="LysR_substrate"/>
    <property type="match status" value="1"/>
</dbReference>
<dbReference type="PROSITE" id="PS50931">
    <property type="entry name" value="HTH_LYSR"/>
    <property type="match status" value="1"/>
</dbReference>
<feature type="domain" description="HTH lysR-type" evidence="4">
    <location>
        <begin position="2"/>
        <end position="59"/>
    </location>
</feature>
<accession>A0ABS6IFI9</accession>
<dbReference type="Pfam" id="PF00126">
    <property type="entry name" value="HTH_1"/>
    <property type="match status" value="1"/>
</dbReference>
<evidence type="ECO:0000313" key="6">
    <source>
        <dbReference type="Proteomes" id="UP000727907"/>
    </source>
</evidence>
<dbReference type="Proteomes" id="UP000727907">
    <property type="component" value="Unassembled WGS sequence"/>
</dbReference>
<dbReference type="PANTHER" id="PTHR30427">
    <property type="entry name" value="TRANSCRIPTIONAL ACTIVATOR PROTEIN LYSR"/>
    <property type="match status" value="1"/>
</dbReference>
<evidence type="ECO:0000259" key="4">
    <source>
        <dbReference type="PROSITE" id="PS50931"/>
    </source>
</evidence>
<dbReference type="InterPro" id="IPR000847">
    <property type="entry name" value="LysR_HTH_N"/>
</dbReference>
<keyword evidence="1" id="KW-0805">Transcription regulation</keyword>
<dbReference type="InterPro" id="IPR005119">
    <property type="entry name" value="LysR_subst-bd"/>
</dbReference>
<keyword evidence="3" id="KW-0804">Transcription</keyword>
<sequence>MITSRQLEAFRAIMAHGTVTAAAERLGVSQPAVSKILAGLEHEIGYPLFTRIKRRLAPTSEARLLEQEVTRLYHSLERVTEVAREIRERQVGDLLIYSTPALGRSVLPDVMAGFMKRHAKAHIVFHVRSSTYINQKMVDQQIDLGFSMMPFEHPSMVTEELSRATAVCVLPRDHRLARRKVIRPVDLRGERFLSFPLDGRMRHLIDAAFEQERIERQLQIDVYSSADACALAARGLGVAIVEPFTARDHLDQGIAVVPFEPRIRYLFRAMRPRYRKPSRLADAFLDAVKVHLKAKGWA</sequence>
<protein>
    <submittedName>
        <fullName evidence="5">LysR family transcriptional regulator</fullName>
    </submittedName>
</protein>
<keyword evidence="2" id="KW-0238">DNA-binding</keyword>
<name>A0ABS6IFI9_9HYPH</name>